<dbReference type="GO" id="GO:0016787">
    <property type="term" value="F:hydrolase activity"/>
    <property type="evidence" value="ECO:0007669"/>
    <property type="project" value="UniProtKB-ARBA"/>
</dbReference>
<keyword evidence="1" id="KW-0732">Signal</keyword>
<organism evidence="2 3">
    <name type="scientific">Pomacea canaliculata</name>
    <name type="common">Golden apple snail</name>
    <dbReference type="NCBI Taxonomy" id="400727"/>
    <lineage>
        <taxon>Eukaryota</taxon>
        <taxon>Metazoa</taxon>
        <taxon>Spiralia</taxon>
        <taxon>Lophotrochozoa</taxon>
        <taxon>Mollusca</taxon>
        <taxon>Gastropoda</taxon>
        <taxon>Caenogastropoda</taxon>
        <taxon>Architaenioglossa</taxon>
        <taxon>Ampullarioidea</taxon>
        <taxon>Ampullariidae</taxon>
        <taxon>Pomacea</taxon>
    </lineage>
</organism>
<feature type="chain" id="PRO_5015761410" description="Ectonucleotide pyrophosphatase/phosphodiesterase family member 5" evidence="1">
    <location>
        <begin position="21"/>
        <end position="426"/>
    </location>
</feature>
<evidence type="ECO:0000313" key="2">
    <source>
        <dbReference type="EMBL" id="PVD29809.1"/>
    </source>
</evidence>
<feature type="signal peptide" evidence="1">
    <location>
        <begin position="1"/>
        <end position="20"/>
    </location>
</feature>
<dbReference type="Gene3D" id="3.40.720.10">
    <property type="entry name" value="Alkaline Phosphatase, subunit A"/>
    <property type="match status" value="1"/>
</dbReference>
<dbReference type="OrthoDB" id="415411at2759"/>
<evidence type="ECO:0008006" key="4">
    <source>
        <dbReference type="Google" id="ProtNLM"/>
    </source>
</evidence>
<dbReference type="PANTHER" id="PTHR10151">
    <property type="entry name" value="ECTONUCLEOTIDE PYROPHOSPHATASE/PHOSPHODIESTERASE"/>
    <property type="match status" value="1"/>
</dbReference>
<dbReference type="Gene3D" id="3.30.1360.180">
    <property type="match status" value="1"/>
</dbReference>
<evidence type="ECO:0000256" key="1">
    <source>
        <dbReference type="SAM" id="SignalP"/>
    </source>
</evidence>
<sequence length="426" mass="47596">MQSVVLLALELLMVSTFVDSYTGKVLLVSMDGFRWDYVNKISGLTNFSKMAASGVTVDYANSTFATKTFPCHYSIITGLFEESHGIVGNTMYDPEHNATFGKNSIESFWFDGGEPLWVTTIKQNKKAGVFFWPGSEAEIRGHRPTLYMKYNESIPFEHRINTALGWFTEQNMSFVAMYFNEPDTMSHKYGPDSQQVADKVREMDGVLGKILDTMDAKNLSDSVNVIVVSDHGMTDSNLTTQMIDMWEVVNSSLVERVVDSGVVTAIIPAPGREQELVETLRNQSHVTVYRKDEIPDRFHYKNHPRIMPVIVLADEGWQFSANVTTLRRTNMTADHGYSNELTSMRAIFFARGPDFKKGVKGTSIRLVDIYPLVCKLLNIQPAPNNGSLDNTAMFLEDPVVTGRASLHLGNSLVALLIVTAMISLIS</sequence>
<accession>A0A2T7P8R9</accession>
<dbReference type="InterPro" id="IPR017850">
    <property type="entry name" value="Alkaline_phosphatase_core_sf"/>
</dbReference>
<reference evidence="2 3" key="1">
    <citation type="submission" date="2018-04" db="EMBL/GenBank/DDBJ databases">
        <title>The genome of golden apple snail Pomacea canaliculata provides insight into stress tolerance and invasive adaptation.</title>
        <authorList>
            <person name="Liu C."/>
            <person name="Liu B."/>
            <person name="Ren Y."/>
            <person name="Zhang Y."/>
            <person name="Wang H."/>
            <person name="Li S."/>
            <person name="Jiang F."/>
            <person name="Yin L."/>
            <person name="Zhang G."/>
            <person name="Qian W."/>
            <person name="Fan W."/>
        </authorList>
    </citation>
    <scope>NUCLEOTIDE SEQUENCE [LARGE SCALE GENOMIC DNA]</scope>
    <source>
        <strain evidence="2">SZHN2017</strain>
        <tissue evidence="2">Muscle</tissue>
    </source>
</reference>
<keyword evidence="3" id="KW-1185">Reference proteome</keyword>
<gene>
    <name evidence="2" type="ORF">C0Q70_09066</name>
</gene>
<dbReference type="AlphaFoldDB" id="A0A2T7P8R9"/>
<proteinExistence type="predicted"/>
<protein>
    <recommendedName>
        <fullName evidence="4">Ectonucleotide pyrophosphatase/phosphodiesterase family member 5</fullName>
    </recommendedName>
</protein>
<dbReference type="CDD" id="cd16018">
    <property type="entry name" value="Enpp"/>
    <property type="match status" value="1"/>
</dbReference>
<dbReference type="InterPro" id="IPR002591">
    <property type="entry name" value="Phosphodiest/P_Trfase"/>
</dbReference>
<name>A0A2T7P8R9_POMCA</name>
<dbReference type="Pfam" id="PF01663">
    <property type="entry name" value="Phosphodiest"/>
    <property type="match status" value="1"/>
</dbReference>
<dbReference type="SUPFAM" id="SSF53649">
    <property type="entry name" value="Alkaline phosphatase-like"/>
    <property type="match status" value="1"/>
</dbReference>
<comment type="caution">
    <text evidence="2">The sequence shown here is derived from an EMBL/GenBank/DDBJ whole genome shotgun (WGS) entry which is preliminary data.</text>
</comment>
<dbReference type="EMBL" id="PZQS01000005">
    <property type="protein sequence ID" value="PVD29809.1"/>
    <property type="molecule type" value="Genomic_DNA"/>
</dbReference>
<dbReference type="Proteomes" id="UP000245119">
    <property type="component" value="Linkage Group LG5"/>
</dbReference>
<dbReference type="PANTHER" id="PTHR10151:SF120">
    <property type="entry name" value="BIS(5'-ADENOSYL)-TRIPHOSPHATASE"/>
    <property type="match status" value="1"/>
</dbReference>
<evidence type="ECO:0000313" key="3">
    <source>
        <dbReference type="Proteomes" id="UP000245119"/>
    </source>
</evidence>